<name>A0A1F4USK1_UNCKA</name>
<reference evidence="7 8" key="1">
    <citation type="journal article" date="2016" name="Nat. Commun.">
        <title>Thousands of microbial genomes shed light on interconnected biogeochemical processes in an aquifer system.</title>
        <authorList>
            <person name="Anantharaman K."/>
            <person name="Brown C.T."/>
            <person name="Hug L.A."/>
            <person name="Sharon I."/>
            <person name="Castelle C.J."/>
            <person name="Probst A.J."/>
            <person name="Thomas B.C."/>
            <person name="Singh A."/>
            <person name="Wilkins M.J."/>
            <person name="Karaoz U."/>
            <person name="Brodie E.L."/>
            <person name="Williams K.H."/>
            <person name="Hubbard S.S."/>
            <person name="Banfield J.F."/>
        </authorList>
    </citation>
    <scope>NUCLEOTIDE SEQUENCE [LARGE SCALE GENOMIC DNA]</scope>
</reference>
<dbReference type="Proteomes" id="UP000176608">
    <property type="component" value="Unassembled WGS sequence"/>
</dbReference>
<dbReference type="InterPro" id="IPR050644">
    <property type="entry name" value="PG_Glycine_Bridge_Synth"/>
</dbReference>
<gene>
    <name evidence="7" type="ORF">A2886_01320</name>
</gene>
<evidence type="ECO:0000313" key="8">
    <source>
        <dbReference type="Proteomes" id="UP000176608"/>
    </source>
</evidence>
<dbReference type="PROSITE" id="PS51191">
    <property type="entry name" value="FEMABX"/>
    <property type="match status" value="1"/>
</dbReference>
<dbReference type="Pfam" id="PF02388">
    <property type="entry name" value="FemAB"/>
    <property type="match status" value="1"/>
</dbReference>
<evidence type="ECO:0000313" key="7">
    <source>
        <dbReference type="EMBL" id="OGC47882.1"/>
    </source>
</evidence>
<dbReference type="GO" id="GO:0071555">
    <property type="term" value="P:cell wall organization"/>
    <property type="evidence" value="ECO:0007669"/>
    <property type="project" value="UniProtKB-KW"/>
</dbReference>
<protein>
    <recommendedName>
        <fullName evidence="9">BioF2-like acetyltransferase domain-containing protein</fullName>
    </recommendedName>
</protein>
<keyword evidence="5" id="KW-0012">Acyltransferase</keyword>
<evidence type="ECO:0008006" key="9">
    <source>
        <dbReference type="Google" id="ProtNLM"/>
    </source>
</evidence>
<keyword evidence="2" id="KW-0808">Transferase</keyword>
<dbReference type="GO" id="GO:0009252">
    <property type="term" value="P:peptidoglycan biosynthetic process"/>
    <property type="evidence" value="ECO:0007669"/>
    <property type="project" value="UniProtKB-KW"/>
</dbReference>
<evidence type="ECO:0000256" key="4">
    <source>
        <dbReference type="ARBA" id="ARBA00022984"/>
    </source>
</evidence>
<dbReference type="PANTHER" id="PTHR36174:SF1">
    <property type="entry name" value="LIPID II:GLYCINE GLYCYLTRANSFERASE"/>
    <property type="match status" value="1"/>
</dbReference>
<sequence length="304" mass="34745">MIRVAKLLDIRQSDEWQKYLSSLGWKYVVTSSGVKVSLLKTFIGTVTKIQKPPVLSESDLNEIEEICKKAGAMFIKIEPGLGQNIELLEGLGYKKSYHPLSPPSTILIDLTKSEEELWTGVSKSAKYLTKRARREDAKIEIYQRPNEEILKSFVELTLQTQKARKVTPPTLEDLKKKVEIFGDRSYLSLAKNPAGEIMVGNLSFGFGKGIWFVHGGTSDRGRHGRWGYELFWQQFLYFKAHGYEVLDMEGVDDDRFPHFTKTWGGFSYFKEKFGGERVQFPYPYIKLLSPVLKLLGKVYATIPL</sequence>
<evidence type="ECO:0000256" key="1">
    <source>
        <dbReference type="ARBA" id="ARBA00009943"/>
    </source>
</evidence>
<comment type="similarity">
    <text evidence="1">Belongs to the FemABX family.</text>
</comment>
<dbReference type="Gene3D" id="3.40.630.30">
    <property type="match status" value="1"/>
</dbReference>
<dbReference type="InterPro" id="IPR016181">
    <property type="entry name" value="Acyl_CoA_acyltransferase"/>
</dbReference>
<dbReference type="GO" id="GO:0016755">
    <property type="term" value="F:aminoacyltransferase activity"/>
    <property type="evidence" value="ECO:0007669"/>
    <property type="project" value="InterPro"/>
</dbReference>
<evidence type="ECO:0000256" key="2">
    <source>
        <dbReference type="ARBA" id="ARBA00022679"/>
    </source>
</evidence>
<evidence type="ECO:0000256" key="3">
    <source>
        <dbReference type="ARBA" id="ARBA00022960"/>
    </source>
</evidence>
<evidence type="ECO:0000256" key="5">
    <source>
        <dbReference type="ARBA" id="ARBA00023315"/>
    </source>
</evidence>
<proteinExistence type="inferred from homology"/>
<accession>A0A1F4USK1</accession>
<dbReference type="PANTHER" id="PTHR36174">
    <property type="entry name" value="LIPID II:GLYCINE GLYCYLTRANSFERASE"/>
    <property type="match status" value="1"/>
</dbReference>
<keyword evidence="6" id="KW-0961">Cell wall biogenesis/degradation</keyword>
<evidence type="ECO:0000256" key="6">
    <source>
        <dbReference type="ARBA" id="ARBA00023316"/>
    </source>
</evidence>
<dbReference type="EMBL" id="MEVA01000001">
    <property type="protein sequence ID" value="OGC47882.1"/>
    <property type="molecule type" value="Genomic_DNA"/>
</dbReference>
<dbReference type="AlphaFoldDB" id="A0A1F4USK1"/>
<dbReference type="GO" id="GO:0008360">
    <property type="term" value="P:regulation of cell shape"/>
    <property type="evidence" value="ECO:0007669"/>
    <property type="project" value="UniProtKB-KW"/>
</dbReference>
<dbReference type="STRING" id="1802617.A2886_01320"/>
<dbReference type="InterPro" id="IPR003447">
    <property type="entry name" value="FEMABX"/>
</dbReference>
<comment type="caution">
    <text evidence="7">The sequence shown here is derived from an EMBL/GenBank/DDBJ whole genome shotgun (WGS) entry which is preliminary data.</text>
</comment>
<dbReference type="SUPFAM" id="SSF55729">
    <property type="entry name" value="Acyl-CoA N-acyltransferases (Nat)"/>
    <property type="match status" value="1"/>
</dbReference>
<keyword evidence="3" id="KW-0133">Cell shape</keyword>
<keyword evidence="4" id="KW-0573">Peptidoglycan synthesis</keyword>
<organism evidence="7 8">
    <name type="scientific">candidate division WWE3 bacterium RIFCSPHIGHO2_01_FULL_42_13</name>
    <dbReference type="NCBI Taxonomy" id="1802617"/>
    <lineage>
        <taxon>Bacteria</taxon>
        <taxon>Katanobacteria</taxon>
    </lineage>
</organism>